<dbReference type="KEGG" id="oah:DR92_820"/>
<evidence type="ECO:0000313" key="12">
    <source>
        <dbReference type="Proteomes" id="UP000481876"/>
    </source>
</evidence>
<dbReference type="Pfam" id="PF01988">
    <property type="entry name" value="VIT1"/>
    <property type="match status" value="1"/>
</dbReference>
<dbReference type="PANTHER" id="PTHR33531:SF10">
    <property type="entry name" value="BLR7895 PROTEIN"/>
    <property type="match status" value="1"/>
</dbReference>
<evidence type="ECO:0000313" key="9">
    <source>
        <dbReference type="EMBL" id="KAB2795106.1"/>
    </source>
</evidence>
<dbReference type="GO" id="GO:0030026">
    <property type="term" value="P:intracellular manganese ion homeostasis"/>
    <property type="evidence" value="ECO:0007669"/>
    <property type="project" value="InterPro"/>
</dbReference>
<evidence type="ECO:0000256" key="5">
    <source>
        <dbReference type="SAM" id="MobiDB-lite"/>
    </source>
</evidence>
<dbReference type="Proteomes" id="UP000441102">
    <property type="component" value="Unassembled WGS sequence"/>
</dbReference>
<dbReference type="CDD" id="cd01045">
    <property type="entry name" value="Ferritin_like_AB"/>
    <property type="match status" value="1"/>
</dbReference>
<evidence type="ECO:0000256" key="6">
    <source>
        <dbReference type="SAM" id="Phobius"/>
    </source>
</evidence>
<feature type="transmembrane region" description="Helical" evidence="6">
    <location>
        <begin position="306"/>
        <end position="325"/>
    </location>
</feature>
<comment type="subcellular location">
    <subcellularLocation>
        <location evidence="1">Endomembrane system</location>
        <topology evidence="1">Multi-pass membrane protein</topology>
    </subcellularLocation>
</comment>
<dbReference type="EMBL" id="WBWS01000047">
    <property type="protein sequence ID" value="KAB2757471.1"/>
    <property type="molecule type" value="Genomic_DNA"/>
</dbReference>
<sequence length="327" mass="36369">MLSRFFRNDRRPFDSLSEQEILALAISSEEDDARIYLAYADGLRDEFPQSAKIFEQMAAEEHGHRDALIERHKARFGDRIPLIRREHVSGYYDRKPDWLVRPLGIDKVREAASEMEEQAYRFYVEAAKRVSDADTRKLLGDLAQQEKQHEAKAESLEHTLTPDDVQDEERAAERKQFILTYVQPGLAGLMDGSVSTLAPIFAAAFATQDTWQTFLVGLSASVGAGISMGFTEAIHDDGKLSGRGSPIKRGLSCGIMTTLGGLGHTLPYLIKDFWTATSIAAILVFFELWAIAFIQNRYMETPFLRSVLQVVLGGGLVLAAGILIGNA</sequence>
<accession>A0A011UDY9</accession>
<gene>
    <name evidence="8" type="ORF">F9L04_24955</name>
    <name evidence="9" type="ORF">F9L06_18820</name>
    <name evidence="10" type="ORF">IH622_12355</name>
</gene>
<evidence type="ECO:0000256" key="3">
    <source>
        <dbReference type="ARBA" id="ARBA00022989"/>
    </source>
</evidence>
<evidence type="ECO:0000256" key="4">
    <source>
        <dbReference type="ARBA" id="ARBA00023136"/>
    </source>
</evidence>
<dbReference type="NCBIfam" id="NF045676">
    <property type="entry name" value="FeExpMbfA"/>
    <property type="match status" value="1"/>
</dbReference>
<feature type="domain" description="Rubrerythrin diiron-binding" evidence="7">
    <location>
        <begin position="20"/>
        <end position="156"/>
    </location>
</feature>
<dbReference type="InterPro" id="IPR008217">
    <property type="entry name" value="Ccc1_fam"/>
</dbReference>
<dbReference type="InterPro" id="IPR009078">
    <property type="entry name" value="Ferritin-like_SF"/>
</dbReference>
<evidence type="ECO:0000259" key="7">
    <source>
        <dbReference type="Pfam" id="PF02915"/>
    </source>
</evidence>
<keyword evidence="3 6" id="KW-1133">Transmembrane helix</keyword>
<dbReference type="GO" id="GO:0046872">
    <property type="term" value="F:metal ion binding"/>
    <property type="evidence" value="ECO:0007669"/>
    <property type="project" value="InterPro"/>
</dbReference>
<reference evidence="11 12" key="1">
    <citation type="submission" date="2019-09" db="EMBL/GenBank/DDBJ databases">
        <title>Taxonomic organization of the family Brucellaceae based on a phylogenomic approach.</title>
        <authorList>
            <person name="Leclercq S."/>
            <person name="Cloeckaert A."/>
            <person name="Zygmunt M.S."/>
        </authorList>
    </citation>
    <scope>NUCLEOTIDE SEQUENCE [LARGE SCALE GENOMIC DNA]</scope>
    <source>
        <strain evidence="9 11">CCUG 34461</strain>
        <strain evidence="8 12">LMG 3313</strain>
    </source>
</reference>
<dbReference type="InterPro" id="IPR012347">
    <property type="entry name" value="Ferritin-like"/>
</dbReference>
<dbReference type="PIRSF" id="PIRSF035918">
    <property type="entry name" value="UCP035918_rubreryth_DUF125"/>
    <property type="match status" value="1"/>
</dbReference>
<protein>
    <submittedName>
        <fullName evidence="8">Rubrerythrin family protein</fullName>
    </submittedName>
</protein>
<feature type="region of interest" description="Disordered" evidence="5">
    <location>
        <begin position="144"/>
        <end position="166"/>
    </location>
</feature>
<evidence type="ECO:0000256" key="1">
    <source>
        <dbReference type="ARBA" id="ARBA00004127"/>
    </source>
</evidence>
<evidence type="ECO:0000313" key="10">
    <source>
        <dbReference type="EMBL" id="MBE0561586.1"/>
    </source>
</evidence>
<reference evidence="10" key="2">
    <citation type="submission" date="2020-09" db="EMBL/GenBank/DDBJ databases">
        <authorList>
            <person name="Dalcin Martins P."/>
        </authorList>
    </citation>
    <scope>NUCLEOTIDE SEQUENCE</scope>
    <source>
        <strain evidence="10">MAG47</strain>
    </source>
</reference>
<dbReference type="PANTHER" id="PTHR33531">
    <property type="entry name" value="RUBRERYTHRIN SUBFAMILY"/>
    <property type="match status" value="1"/>
</dbReference>
<dbReference type="GO" id="GO:0005384">
    <property type="term" value="F:manganese ion transmembrane transporter activity"/>
    <property type="evidence" value="ECO:0007669"/>
    <property type="project" value="InterPro"/>
</dbReference>
<dbReference type="CDD" id="cd02437">
    <property type="entry name" value="CCC1_like_1"/>
    <property type="match status" value="1"/>
</dbReference>
<evidence type="ECO:0000256" key="2">
    <source>
        <dbReference type="ARBA" id="ARBA00022692"/>
    </source>
</evidence>
<feature type="compositionally biased region" description="Basic and acidic residues" evidence="5">
    <location>
        <begin position="144"/>
        <end position="161"/>
    </location>
</feature>
<dbReference type="GeneID" id="61318245"/>
<feature type="transmembrane region" description="Helical" evidence="6">
    <location>
        <begin position="184"/>
        <end position="205"/>
    </location>
</feature>
<organism evidence="8 12">
    <name type="scientific">Brucella anthropi</name>
    <name type="common">Ochrobactrum anthropi</name>
    <dbReference type="NCBI Taxonomy" id="529"/>
    <lineage>
        <taxon>Bacteria</taxon>
        <taxon>Pseudomonadati</taxon>
        <taxon>Pseudomonadota</taxon>
        <taxon>Alphaproteobacteria</taxon>
        <taxon>Hyphomicrobiales</taxon>
        <taxon>Brucellaceae</taxon>
        <taxon>Brucella/Ochrobactrum group</taxon>
        <taxon>Brucella</taxon>
    </lineage>
</organism>
<comment type="caution">
    <text evidence="8">The sequence shown here is derived from an EMBL/GenBank/DDBJ whole genome shotgun (WGS) entry which is preliminary data.</text>
</comment>
<proteinExistence type="predicted"/>
<evidence type="ECO:0000313" key="8">
    <source>
        <dbReference type="EMBL" id="KAB2757471.1"/>
    </source>
</evidence>
<feature type="transmembrane region" description="Helical" evidence="6">
    <location>
        <begin position="276"/>
        <end position="294"/>
    </location>
</feature>
<dbReference type="InterPro" id="IPR003251">
    <property type="entry name" value="Rr_diiron-bd_dom"/>
</dbReference>
<dbReference type="RefSeq" id="WP_010661326.1">
    <property type="nucleotide sequence ID" value="NZ_CP008820.1"/>
</dbReference>
<keyword evidence="4 6" id="KW-0472">Membrane</keyword>
<name>A0A011UDY9_BRUAN</name>
<dbReference type="InterPro" id="IPR017040">
    <property type="entry name" value="UCP035918_rubreryth/DUF125"/>
</dbReference>
<dbReference type="GO" id="GO:0016491">
    <property type="term" value="F:oxidoreductase activity"/>
    <property type="evidence" value="ECO:0007669"/>
    <property type="project" value="InterPro"/>
</dbReference>
<reference evidence="10" key="3">
    <citation type="submission" date="2020-10" db="EMBL/GenBank/DDBJ databases">
        <title>Enrichment of novel Verrucomicrobia, Bacteroidetes and Krumholzibacteria in an oxygen-limited, methane- and iron-fed bioreactor inoculated with Bothnian Sea sediments.</title>
        <authorList>
            <person name="Martins P.D."/>
            <person name="de Jong A."/>
            <person name="Lenstra W.K."/>
            <person name="van Helmond N.A.G.M."/>
            <person name="Slomp C.P."/>
            <person name="Jetten M.S.M."/>
            <person name="Welte C.U."/>
            <person name="Rasigraf O."/>
        </authorList>
    </citation>
    <scope>NUCLEOTIDE SEQUENCE</scope>
    <source>
        <strain evidence="10">MAG47</strain>
    </source>
</reference>
<dbReference type="AlphaFoldDB" id="A0A011UDY9"/>
<dbReference type="EMBL" id="JACZKO010000035">
    <property type="protein sequence ID" value="MBE0561586.1"/>
    <property type="molecule type" value="Genomic_DNA"/>
</dbReference>
<dbReference type="Gene3D" id="1.20.1260.10">
    <property type="match status" value="1"/>
</dbReference>
<keyword evidence="2 6" id="KW-0812">Transmembrane</keyword>
<dbReference type="Proteomes" id="UP000481876">
    <property type="component" value="Unassembled WGS sequence"/>
</dbReference>
<dbReference type="EMBL" id="WBWX01000007">
    <property type="protein sequence ID" value="KAB2795106.1"/>
    <property type="molecule type" value="Genomic_DNA"/>
</dbReference>
<dbReference type="Pfam" id="PF02915">
    <property type="entry name" value="Rubrerythrin"/>
    <property type="match status" value="1"/>
</dbReference>
<evidence type="ECO:0000313" key="11">
    <source>
        <dbReference type="Proteomes" id="UP000441102"/>
    </source>
</evidence>
<feature type="transmembrane region" description="Helical" evidence="6">
    <location>
        <begin position="211"/>
        <end position="230"/>
    </location>
</feature>
<dbReference type="Proteomes" id="UP000642265">
    <property type="component" value="Unassembled WGS sequence"/>
</dbReference>
<dbReference type="SUPFAM" id="SSF47240">
    <property type="entry name" value="Ferritin-like"/>
    <property type="match status" value="1"/>
</dbReference>
<dbReference type="GO" id="GO:0012505">
    <property type="term" value="C:endomembrane system"/>
    <property type="evidence" value="ECO:0007669"/>
    <property type="project" value="UniProtKB-SubCell"/>
</dbReference>